<keyword evidence="1" id="KW-0732">Signal</keyword>
<organism evidence="2 3">
    <name type="scientific">Brevundimonas vesicularis</name>
    <name type="common">Pseudomonas vesicularis</name>
    <dbReference type="NCBI Taxonomy" id="41276"/>
    <lineage>
        <taxon>Bacteria</taxon>
        <taxon>Pseudomonadati</taxon>
        <taxon>Pseudomonadota</taxon>
        <taxon>Alphaproteobacteria</taxon>
        <taxon>Caulobacterales</taxon>
        <taxon>Caulobacteraceae</taxon>
        <taxon>Brevundimonas</taxon>
    </lineage>
</organism>
<accession>A0ABU4KUJ2</accession>
<name>A0ABU4KUJ2_BREVE</name>
<protein>
    <submittedName>
        <fullName evidence="2">Uncharacterized protein</fullName>
    </submittedName>
</protein>
<comment type="caution">
    <text evidence="2">The sequence shown here is derived from an EMBL/GenBank/DDBJ whole genome shotgun (WGS) entry which is preliminary data.</text>
</comment>
<proteinExistence type="predicted"/>
<feature type="chain" id="PRO_5047534147" evidence="1">
    <location>
        <begin position="24"/>
        <end position="132"/>
    </location>
</feature>
<feature type="signal peptide" evidence="1">
    <location>
        <begin position="1"/>
        <end position="23"/>
    </location>
</feature>
<evidence type="ECO:0000256" key="1">
    <source>
        <dbReference type="SAM" id="SignalP"/>
    </source>
</evidence>
<gene>
    <name evidence="2" type="ORF">NJD11_16485</name>
</gene>
<keyword evidence="3" id="KW-1185">Reference proteome</keyword>
<evidence type="ECO:0000313" key="3">
    <source>
        <dbReference type="Proteomes" id="UP001272940"/>
    </source>
</evidence>
<sequence length="132" mass="14854">MTMIITTLASALIAASFAPTEMASQAVAGSKSRPSSISEHLLSEYRSVCNGTNPRGGLNRINDQDEDRDVRKRFGWTLVRMAVSLERGPEHVILTKEDRECFVTLIERLHQEDMLDGLAEQLDQDRLDNEQH</sequence>
<dbReference type="RefSeq" id="WP_165116568.1">
    <property type="nucleotide sequence ID" value="NZ_DALYTD010000062.1"/>
</dbReference>
<dbReference type="Proteomes" id="UP001272940">
    <property type="component" value="Unassembled WGS sequence"/>
</dbReference>
<reference evidence="2 3" key="1">
    <citation type="journal article" date="2023" name="FEMS Microbes">
        <title>Whole genomes of deep-sea sponge-associated bacteria exhibit high novel natural product potential.</title>
        <authorList>
            <person name="Hesketh-Best P.J."/>
            <person name="January G.G."/>
            <person name="Koch M.J."/>
            <person name="Warburton P.J."/>
            <person name="Howell K.L."/>
            <person name="Upton M."/>
        </authorList>
    </citation>
    <scope>NUCLEOTIDE SEQUENCE [LARGE SCALE GENOMIC DNA]</scope>
    <source>
        <strain evidence="2 3">PC206-O</strain>
    </source>
</reference>
<dbReference type="EMBL" id="JAMYEC010000016">
    <property type="protein sequence ID" value="MDX2336534.1"/>
    <property type="molecule type" value="Genomic_DNA"/>
</dbReference>
<evidence type="ECO:0000313" key="2">
    <source>
        <dbReference type="EMBL" id="MDX2336534.1"/>
    </source>
</evidence>